<dbReference type="EMBL" id="CP017641">
    <property type="protein sequence ID" value="APZ95145.1"/>
    <property type="molecule type" value="Genomic_DNA"/>
</dbReference>
<dbReference type="Proteomes" id="UP000187735">
    <property type="component" value="Chromosome"/>
</dbReference>
<evidence type="ECO:0000256" key="1">
    <source>
        <dbReference type="SAM" id="Phobius"/>
    </source>
</evidence>
<name>A0A1P8WM51_9PLAN</name>
<accession>A0A1P8WM51</accession>
<evidence type="ECO:0000313" key="2">
    <source>
        <dbReference type="EMBL" id="APZ95145.1"/>
    </source>
</evidence>
<dbReference type="STRING" id="1891926.Fuma_04800"/>
<reference evidence="2 3" key="1">
    <citation type="journal article" date="2016" name="Front. Microbiol.">
        <title>Fuerstia marisgermanicae gen. nov., sp. nov., an Unusual Member of the Phylum Planctomycetes from the German Wadden Sea.</title>
        <authorList>
            <person name="Kohn T."/>
            <person name="Heuer A."/>
            <person name="Jogler M."/>
            <person name="Vollmers J."/>
            <person name="Boedeker C."/>
            <person name="Bunk B."/>
            <person name="Rast P."/>
            <person name="Borchert D."/>
            <person name="Glockner I."/>
            <person name="Freese H.M."/>
            <person name="Klenk H.P."/>
            <person name="Overmann J."/>
            <person name="Kaster A.K."/>
            <person name="Rohde M."/>
            <person name="Wiegand S."/>
            <person name="Jogler C."/>
        </authorList>
    </citation>
    <scope>NUCLEOTIDE SEQUENCE [LARGE SCALE GENOMIC DNA]</scope>
    <source>
        <strain evidence="2 3">NH11</strain>
    </source>
</reference>
<sequence length="73" mass="7562">MKLPALFKNAACSSTGSTALILSNAIFWAGAILLASWLQIAPADDSMVVPGLLTACWFAVHCLIQRSSTAGPA</sequence>
<dbReference type="KEGG" id="fmr:Fuma_04800"/>
<keyword evidence="1" id="KW-0812">Transmembrane</keyword>
<keyword evidence="1" id="KW-1133">Transmembrane helix</keyword>
<keyword evidence="1" id="KW-0472">Membrane</keyword>
<organism evidence="2 3">
    <name type="scientific">Fuerstiella marisgermanici</name>
    <dbReference type="NCBI Taxonomy" id="1891926"/>
    <lineage>
        <taxon>Bacteria</taxon>
        <taxon>Pseudomonadati</taxon>
        <taxon>Planctomycetota</taxon>
        <taxon>Planctomycetia</taxon>
        <taxon>Planctomycetales</taxon>
        <taxon>Planctomycetaceae</taxon>
        <taxon>Fuerstiella</taxon>
    </lineage>
</organism>
<proteinExistence type="predicted"/>
<evidence type="ECO:0000313" key="3">
    <source>
        <dbReference type="Proteomes" id="UP000187735"/>
    </source>
</evidence>
<dbReference type="AlphaFoldDB" id="A0A1P8WM51"/>
<feature type="transmembrane region" description="Helical" evidence="1">
    <location>
        <begin position="21"/>
        <end position="40"/>
    </location>
</feature>
<gene>
    <name evidence="2" type="ORF">Fuma_04800</name>
</gene>
<protein>
    <submittedName>
        <fullName evidence="2">Uncharacterized protein</fullName>
    </submittedName>
</protein>
<dbReference type="RefSeq" id="WP_077026351.1">
    <property type="nucleotide sequence ID" value="NZ_CP017641.1"/>
</dbReference>
<keyword evidence="3" id="KW-1185">Reference proteome</keyword>
<feature type="transmembrane region" description="Helical" evidence="1">
    <location>
        <begin position="46"/>
        <end position="64"/>
    </location>
</feature>